<keyword evidence="3" id="KW-1185">Reference proteome</keyword>
<dbReference type="InterPro" id="IPR021457">
    <property type="entry name" value="DUF3108"/>
</dbReference>
<reference evidence="2 3" key="1">
    <citation type="journal article" date="2014" name="Antonie Van Leeuwenhoek">
        <title>Hyphomonas beringensis sp. nov. and Hyphomonas chukchiensis sp. nov., isolated from surface seawater of the Bering Sea and Chukchi Sea.</title>
        <authorList>
            <person name="Li C."/>
            <person name="Lai Q."/>
            <person name="Li G."/>
            <person name="Dong C."/>
            <person name="Wang J."/>
            <person name="Liao Y."/>
            <person name="Shao Z."/>
        </authorList>
    </citation>
    <scope>NUCLEOTIDE SEQUENCE [LARGE SCALE GENOMIC DNA]</scope>
    <source>
        <strain evidence="2 3">MHS-3</strain>
    </source>
</reference>
<keyword evidence="1" id="KW-0732">Signal</keyword>
<organism evidence="2 3">
    <name type="scientific">Hyphomonas adhaerens MHS-3</name>
    <dbReference type="NCBI Taxonomy" id="1280949"/>
    <lineage>
        <taxon>Bacteria</taxon>
        <taxon>Pseudomonadati</taxon>
        <taxon>Pseudomonadota</taxon>
        <taxon>Alphaproteobacteria</taxon>
        <taxon>Hyphomonadales</taxon>
        <taxon>Hyphomonadaceae</taxon>
        <taxon>Hyphomonas</taxon>
    </lineage>
</organism>
<evidence type="ECO:0000256" key="1">
    <source>
        <dbReference type="SAM" id="SignalP"/>
    </source>
</evidence>
<dbReference type="Pfam" id="PF11306">
    <property type="entry name" value="DUF3108"/>
    <property type="match status" value="1"/>
</dbReference>
<dbReference type="EMBL" id="ARYH01000001">
    <property type="protein sequence ID" value="KCZ84773.1"/>
    <property type="molecule type" value="Genomic_DNA"/>
</dbReference>
<feature type="chain" id="PRO_5001660666" description="DUF3108 domain-containing protein" evidence="1">
    <location>
        <begin position="28"/>
        <end position="305"/>
    </location>
</feature>
<protein>
    <recommendedName>
        <fullName evidence="4">DUF3108 domain-containing protein</fullName>
    </recommendedName>
</protein>
<feature type="signal peptide" evidence="1">
    <location>
        <begin position="1"/>
        <end position="27"/>
    </location>
</feature>
<evidence type="ECO:0000313" key="2">
    <source>
        <dbReference type="EMBL" id="KCZ84773.1"/>
    </source>
</evidence>
<dbReference type="AlphaFoldDB" id="A0A069E421"/>
<accession>A0A069E421</accession>
<dbReference type="Proteomes" id="UP000027446">
    <property type="component" value="Unassembled WGS sequence"/>
</dbReference>
<dbReference type="STRING" id="1280949.HAD_03800"/>
<dbReference type="PATRIC" id="fig|1280949.3.peg.779"/>
<dbReference type="RefSeq" id="WP_241765293.1">
    <property type="nucleotide sequence ID" value="NZ_ARYH01000001.1"/>
</dbReference>
<gene>
    <name evidence="2" type="ORF">HAD_03800</name>
</gene>
<sequence length="305" mass="32863">MMKRSIFLASAAALALTGLATAGLAMADKSPAPKNASGAILTNVKAGTPTRMEYELRAKAYIFFIPATGRATFTTDLKPDSYTIDSRVKVTGIADWFVNYDMNIHAEGETRENELKTRTYVSQNKDGKKNRKVELAIGETDFSMNANPRFGNLGDPAATTEQVLKTNDPITALITFALEPRAPGADPCGGPIRIFDGRQLTYLHLKNAGTKRVDTPVWTGDAIECHVTMDKIAGYKKGEADNDNLTGIDGPLRMWLAPLDNGASVPIKIAADSKKIGDVTLTAKKLRFEPLVTTEAAAGQDVAEN</sequence>
<proteinExistence type="predicted"/>
<name>A0A069E421_9PROT</name>
<evidence type="ECO:0008006" key="4">
    <source>
        <dbReference type="Google" id="ProtNLM"/>
    </source>
</evidence>
<dbReference type="eggNOG" id="COG3064">
    <property type="taxonomic scope" value="Bacteria"/>
</dbReference>
<evidence type="ECO:0000313" key="3">
    <source>
        <dbReference type="Proteomes" id="UP000027446"/>
    </source>
</evidence>
<comment type="caution">
    <text evidence="2">The sequence shown here is derived from an EMBL/GenBank/DDBJ whole genome shotgun (WGS) entry which is preliminary data.</text>
</comment>